<feature type="region of interest" description="Disordered" evidence="1">
    <location>
        <begin position="1"/>
        <end position="73"/>
    </location>
</feature>
<dbReference type="EMBL" id="MU007100">
    <property type="protein sequence ID" value="KAF2421188.1"/>
    <property type="molecule type" value="Genomic_DNA"/>
</dbReference>
<gene>
    <name evidence="2" type="ORF">EJ08DRAFT_597641</name>
</gene>
<evidence type="ECO:0000256" key="1">
    <source>
        <dbReference type="SAM" id="MobiDB-lite"/>
    </source>
</evidence>
<proteinExistence type="predicted"/>
<feature type="compositionally biased region" description="Polar residues" evidence="1">
    <location>
        <begin position="1"/>
        <end position="12"/>
    </location>
</feature>
<dbReference type="Proteomes" id="UP000800235">
    <property type="component" value="Unassembled WGS sequence"/>
</dbReference>
<sequence length="255" mass="28453">MDTATTRGTPTVQPVGAPKATPSPSLFGRTTPPPPEPRVDPEVHTPPPSTTETPEDATPDVDPEESPQKRARAVDPGIKIMPLDYMKCEVKDLGILISGLLNELVRINDPLPFKNDQLTRFHSRAPPGISIQDYLNRLIVHATLYPPILLSMVYYIDRLCVLYPTFNISSLTVHRFLISSATVAAKGLSDSFWTNNTYARVGGISVKELALLELEFLQRMDWKIIPQAQVLDDYYRSLVDRTPGYRLEGSQTPDR</sequence>
<name>A0A9P4NGY2_9PEZI</name>
<dbReference type="AlphaFoldDB" id="A0A9P4NGY2"/>
<dbReference type="GO" id="GO:0005634">
    <property type="term" value="C:nucleus"/>
    <property type="evidence" value="ECO:0007669"/>
    <property type="project" value="TreeGrafter"/>
</dbReference>
<accession>A0A9P4NGY2</accession>
<dbReference type="InterPro" id="IPR013922">
    <property type="entry name" value="Cyclin_PHO80-like"/>
</dbReference>
<dbReference type="InterPro" id="IPR036915">
    <property type="entry name" value="Cyclin-like_sf"/>
</dbReference>
<reference evidence="2" key="1">
    <citation type="journal article" date="2020" name="Stud. Mycol.">
        <title>101 Dothideomycetes genomes: a test case for predicting lifestyles and emergence of pathogens.</title>
        <authorList>
            <person name="Haridas S."/>
            <person name="Albert R."/>
            <person name="Binder M."/>
            <person name="Bloem J."/>
            <person name="Labutti K."/>
            <person name="Salamov A."/>
            <person name="Andreopoulos B."/>
            <person name="Baker S."/>
            <person name="Barry K."/>
            <person name="Bills G."/>
            <person name="Bluhm B."/>
            <person name="Cannon C."/>
            <person name="Castanera R."/>
            <person name="Culley D."/>
            <person name="Daum C."/>
            <person name="Ezra D."/>
            <person name="Gonzalez J."/>
            <person name="Henrissat B."/>
            <person name="Kuo A."/>
            <person name="Liang C."/>
            <person name="Lipzen A."/>
            <person name="Lutzoni F."/>
            <person name="Magnuson J."/>
            <person name="Mondo S."/>
            <person name="Nolan M."/>
            <person name="Ohm R."/>
            <person name="Pangilinan J."/>
            <person name="Park H.-J."/>
            <person name="Ramirez L."/>
            <person name="Alfaro M."/>
            <person name="Sun H."/>
            <person name="Tritt A."/>
            <person name="Yoshinaga Y."/>
            <person name="Zwiers L.-H."/>
            <person name="Turgeon B."/>
            <person name="Goodwin S."/>
            <person name="Spatafora J."/>
            <person name="Crous P."/>
            <person name="Grigoriev I."/>
        </authorList>
    </citation>
    <scope>NUCLEOTIDE SEQUENCE</scope>
    <source>
        <strain evidence="2">CBS 130266</strain>
    </source>
</reference>
<dbReference type="GO" id="GO:0016538">
    <property type="term" value="F:cyclin-dependent protein serine/threonine kinase regulator activity"/>
    <property type="evidence" value="ECO:0007669"/>
    <property type="project" value="TreeGrafter"/>
</dbReference>
<dbReference type="Pfam" id="PF08613">
    <property type="entry name" value="Cyclin"/>
    <property type="match status" value="1"/>
</dbReference>
<feature type="compositionally biased region" description="Acidic residues" evidence="1">
    <location>
        <begin position="53"/>
        <end position="65"/>
    </location>
</feature>
<dbReference type="OrthoDB" id="337735at2759"/>
<dbReference type="CDD" id="cd20558">
    <property type="entry name" value="CYCLIN_ScPCL7-like"/>
    <property type="match status" value="1"/>
</dbReference>
<dbReference type="PANTHER" id="PTHR15615:SF117">
    <property type="entry name" value="PHO85 CYCLIN PHO80"/>
    <property type="match status" value="1"/>
</dbReference>
<dbReference type="SUPFAM" id="SSF47954">
    <property type="entry name" value="Cyclin-like"/>
    <property type="match status" value="1"/>
</dbReference>
<dbReference type="GO" id="GO:0000307">
    <property type="term" value="C:cyclin-dependent protein kinase holoenzyme complex"/>
    <property type="evidence" value="ECO:0007669"/>
    <property type="project" value="TreeGrafter"/>
</dbReference>
<keyword evidence="3" id="KW-1185">Reference proteome</keyword>
<protein>
    <submittedName>
        <fullName evidence="2">Cyclin-domain-containing protein</fullName>
    </submittedName>
</protein>
<dbReference type="PANTHER" id="PTHR15615">
    <property type="match status" value="1"/>
</dbReference>
<dbReference type="GO" id="GO:0019901">
    <property type="term" value="F:protein kinase binding"/>
    <property type="evidence" value="ECO:0007669"/>
    <property type="project" value="InterPro"/>
</dbReference>
<dbReference type="Gene3D" id="1.10.472.10">
    <property type="entry name" value="Cyclin-like"/>
    <property type="match status" value="1"/>
</dbReference>
<organism evidence="2 3">
    <name type="scientific">Tothia fuscella</name>
    <dbReference type="NCBI Taxonomy" id="1048955"/>
    <lineage>
        <taxon>Eukaryota</taxon>
        <taxon>Fungi</taxon>
        <taxon>Dikarya</taxon>
        <taxon>Ascomycota</taxon>
        <taxon>Pezizomycotina</taxon>
        <taxon>Dothideomycetes</taxon>
        <taxon>Pleosporomycetidae</taxon>
        <taxon>Venturiales</taxon>
        <taxon>Cylindrosympodiaceae</taxon>
        <taxon>Tothia</taxon>
    </lineage>
</organism>
<evidence type="ECO:0000313" key="2">
    <source>
        <dbReference type="EMBL" id="KAF2421188.1"/>
    </source>
</evidence>
<evidence type="ECO:0000313" key="3">
    <source>
        <dbReference type="Proteomes" id="UP000800235"/>
    </source>
</evidence>
<comment type="caution">
    <text evidence="2">The sequence shown here is derived from an EMBL/GenBank/DDBJ whole genome shotgun (WGS) entry which is preliminary data.</text>
</comment>